<proteinExistence type="predicted"/>
<feature type="signal peptide" evidence="1">
    <location>
        <begin position="1"/>
        <end position="20"/>
    </location>
</feature>
<name>A0A2W7N7E2_9RHOB</name>
<comment type="caution">
    <text evidence="2">The sequence shown here is derived from an EMBL/GenBank/DDBJ whole genome shotgun (WGS) entry which is preliminary data.</text>
</comment>
<accession>A0A2W7N7E2</accession>
<protein>
    <recommendedName>
        <fullName evidence="4">AAA+ family ATPase</fullName>
    </recommendedName>
</protein>
<feature type="chain" id="PRO_5015990350" description="AAA+ family ATPase" evidence="1">
    <location>
        <begin position="21"/>
        <end position="107"/>
    </location>
</feature>
<dbReference type="RefSeq" id="WP_234822564.1">
    <property type="nucleotide sequence ID" value="NZ_QKZL01000007.1"/>
</dbReference>
<reference evidence="2 3" key="1">
    <citation type="submission" date="2018-06" db="EMBL/GenBank/DDBJ databases">
        <title>Genomic Encyclopedia of Archaeal and Bacterial Type Strains, Phase II (KMG-II): from individual species to whole genera.</title>
        <authorList>
            <person name="Goeker M."/>
        </authorList>
    </citation>
    <scope>NUCLEOTIDE SEQUENCE [LARGE SCALE GENOMIC DNA]</scope>
    <source>
        <strain evidence="2 3">DSM 22009</strain>
    </source>
</reference>
<organism evidence="2 3">
    <name type="scientific">Palleronia aestuarii</name>
    <dbReference type="NCBI Taxonomy" id="568105"/>
    <lineage>
        <taxon>Bacteria</taxon>
        <taxon>Pseudomonadati</taxon>
        <taxon>Pseudomonadota</taxon>
        <taxon>Alphaproteobacteria</taxon>
        <taxon>Rhodobacterales</taxon>
        <taxon>Roseobacteraceae</taxon>
        <taxon>Palleronia</taxon>
    </lineage>
</organism>
<evidence type="ECO:0008006" key="4">
    <source>
        <dbReference type="Google" id="ProtNLM"/>
    </source>
</evidence>
<sequence length="107" mass="11840">MKRFAPLLLGALLSLSPAYAQQTGEPDDIRNGLDQLGEGARTLLRGLMGTVDPEMRKLADALEAWDFEGLDIDDLGRYHPPEVLPNGDILIRRKTPRDTPMDGEIDL</sequence>
<keyword evidence="1" id="KW-0732">Signal</keyword>
<dbReference type="EMBL" id="QKZL01000007">
    <property type="protein sequence ID" value="PZX16295.1"/>
    <property type="molecule type" value="Genomic_DNA"/>
</dbReference>
<evidence type="ECO:0000313" key="3">
    <source>
        <dbReference type="Proteomes" id="UP000248916"/>
    </source>
</evidence>
<dbReference type="AlphaFoldDB" id="A0A2W7N7E2"/>
<gene>
    <name evidence="2" type="ORF">LX81_02147</name>
</gene>
<evidence type="ECO:0000256" key="1">
    <source>
        <dbReference type="SAM" id="SignalP"/>
    </source>
</evidence>
<evidence type="ECO:0000313" key="2">
    <source>
        <dbReference type="EMBL" id="PZX16295.1"/>
    </source>
</evidence>
<dbReference type="Proteomes" id="UP000248916">
    <property type="component" value="Unassembled WGS sequence"/>
</dbReference>
<keyword evidence="3" id="KW-1185">Reference proteome</keyword>